<dbReference type="Proteomes" id="UP000052978">
    <property type="component" value="Unassembled WGS sequence"/>
</dbReference>
<evidence type="ECO:0000313" key="3">
    <source>
        <dbReference type="Proteomes" id="UP000052978"/>
    </source>
</evidence>
<organism evidence="2 3">
    <name type="scientific">Myotis brandtii</name>
    <name type="common">Brandt's bat</name>
    <dbReference type="NCBI Taxonomy" id="109478"/>
    <lineage>
        <taxon>Eukaryota</taxon>
        <taxon>Metazoa</taxon>
        <taxon>Chordata</taxon>
        <taxon>Craniata</taxon>
        <taxon>Vertebrata</taxon>
        <taxon>Euteleostomi</taxon>
        <taxon>Mammalia</taxon>
        <taxon>Eutheria</taxon>
        <taxon>Laurasiatheria</taxon>
        <taxon>Chiroptera</taxon>
        <taxon>Yangochiroptera</taxon>
        <taxon>Vespertilionidae</taxon>
        <taxon>Myotis</taxon>
    </lineage>
</organism>
<gene>
    <name evidence="2" type="ORF">D623_10029599</name>
</gene>
<name>S7PQS8_MYOBR</name>
<dbReference type="AlphaFoldDB" id="S7PQS8"/>
<evidence type="ECO:0000313" key="2">
    <source>
        <dbReference type="EMBL" id="EPQ13223.1"/>
    </source>
</evidence>
<sequence length="103" mass="10817">MAVKALCTLGRAGPLVGLMASGDDRARTWATPRLALYSIRMSISTGLPSPFQNSQTAGHQKHTASCPSLLSPSICELRVEGPGPDSLPSLSPSSQHYVLSAQK</sequence>
<feature type="compositionally biased region" description="Low complexity" evidence="1">
    <location>
        <begin position="81"/>
        <end position="94"/>
    </location>
</feature>
<accession>S7PQS8</accession>
<keyword evidence="3" id="KW-1185">Reference proteome</keyword>
<feature type="region of interest" description="Disordered" evidence="1">
    <location>
        <begin position="80"/>
        <end position="103"/>
    </location>
</feature>
<dbReference type="EMBL" id="KE163683">
    <property type="protein sequence ID" value="EPQ13223.1"/>
    <property type="molecule type" value="Genomic_DNA"/>
</dbReference>
<reference evidence="2 3" key="1">
    <citation type="journal article" date="2013" name="Nat. Commun.">
        <title>Genome analysis reveals insights into physiology and longevity of the Brandt's bat Myotis brandtii.</title>
        <authorList>
            <person name="Seim I."/>
            <person name="Fang X."/>
            <person name="Xiong Z."/>
            <person name="Lobanov A.V."/>
            <person name="Huang Z."/>
            <person name="Ma S."/>
            <person name="Feng Y."/>
            <person name="Turanov A.A."/>
            <person name="Zhu Y."/>
            <person name="Lenz T.L."/>
            <person name="Gerashchenko M.V."/>
            <person name="Fan D."/>
            <person name="Hee Yim S."/>
            <person name="Yao X."/>
            <person name="Jordan D."/>
            <person name="Xiong Y."/>
            <person name="Ma Y."/>
            <person name="Lyapunov A.N."/>
            <person name="Chen G."/>
            <person name="Kulakova O.I."/>
            <person name="Sun Y."/>
            <person name="Lee S.G."/>
            <person name="Bronson R.T."/>
            <person name="Moskalev A.A."/>
            <person name="Sunyaev S.R."/>
            <person name="Zhang G."/>
            <person name="Krogh A."/>
            <person name="Wang J."/>
            <person name="Gladyshev V.N."/>
        </authorList>
    </citation>
    <scope>NUCLEOTIDE SEQUENCE [LARGE SCALE GENOMIC DNA]</scope>
</reference>
<protein>
    <submittedName>
        <fullName evidence="2">Uncharacterized protein</fullName>
    </submittedName>
</protein>
<proteinExistence type="predicted"/>
<evidence type="ECO:0000256" key="1">
    <source>
        <dbReference type="SAM" id="MobiDB-lite"/>
    </source>
</evidence>